<comment type="similarity">
    <text evidence="1 11">Belongs to the thymidylate kinase family.</text>
</comment>
<dbReference type="Proteomes" id="UP000199268">
    <property type="component" value="Unassembled WGS sequence"/>
</dbReference>
<dbReference type="GO" id="GO:0006233">
    <property type="term" value="P:dTDP biosynthetic process"/>
    <property type="evidence" value="ECO:0007669"/>
    <property type="project" value="InterPro"/>
</dbReference>
<dbReference type="PANTHER" id="PTHR10344">
    <property type="entry name" value="THYMIDYLATE KINASE"/>
    <property type="match status" value="1"/>
</dbReference>
<evidence type="ECO:0000256" key="7">
    <source>
        <dbReference type="ARBA" id="ARBA00022777"/>
    </source>
</evidence>
<dbReference type="RefSeq" id="WP_092462936.1">
    <property type="nucleotide sequence ID" value="NZ_BJEE01000001.1"/>
</dbReference>
<dbReference type="SUPFAM" id="SSF52540">
    <property type="entry name" value="P-loop containing nucleoside triphosphate hydrolases"/>
    <property type="match status" value="1"/>
</dbReference>
<dbReference type="GO" id="GO:0006227">
    <property type="term" value="P:dUDP biosynthetic process"/>
    <property type="evidence" value="ECO:0007669"/>
    <property type="project" value="TreeGrafter"/>
</dbReference>
<dbReference type="PANTHER" id="PTHR10344:SF4">
    <property type="entry name" value="UMP-CMP KINASE 2, MITOCHONDRIAL"/>
    <property type="match status" value="1"/>
</dbReference>
<protein>
    <recommendedName>
        <fullName evidence="3 11">Thymidylate kinase</fullName>
        <ecNumber evidence="2 11">2.7.4.9</ecNumber>
    </recommendedName>
    <alternativeName>
        <fullName evidence="11">dTMP kinase</fullName>
    </alternativeName>
</protein>
<evidence type="ECO:0000256" key="1">
    <source>
        <dbReference type="ARBA" id="ARBA00009776"/>
    </source>
</evidence>
<accession>A0A1C4B2E5</accession>
<dbReference type="PROSITE" id="PS01331">
    <property type="entry name" value="THYMIDYLATE_KINASE"/>
    <property type="match status" value="1"/>
</dbReference>
<proteinExistence type="inferred from homology"/>
<keyword evidence="6 11" id="KW-0547">Nucleotide-binding</keyword>
<evidence type="ECO:0000256" key="9">
    <source>
        <dbReference type="ARBA" id="ARBA00048743"/>
    </source>
</evidence>
<evidence type="ECO:0000256" key="11">
    <source>
        <dbReference type="HAMAP-Rule" id="MF_00165"/>
    </source>
</evidence>
<gene>
    <name evidence="11" type="primary">tmk</name>
    <name evidence="13" type="ORF">GA0061074_10852</name>
</gene>
<dbReference type="EMBL" id="FMAO01000008">
    <property type="protein sequence ID" value="SCC01026.1"/>
    <property type="molecule type" value="Genomic_DNA"/>
</dbReference>
<feature type="domain" description="Thymidylate kinase-like" evidence="12">
    <location>
        <begin position="8"/>
        <end position="198"/>
    </location>
</feature>
<keyword evidence="8 11" id="KW-0067">ATP-binding</keyword>
<dbReference type="EC" id="2.7.4.9" evidence="2 11"/>
<dbReference type="FunFam" id="3.40.50.300:FF:000225">
    <property type="entry name" value="Thymidylate kinase"/>
    <property type="match status" value="1"/>
</dbReference>
<reference evidence="14" key="1">
    <citation type="submission" date="2016-08" db="EMBL/GenBank/DDBJ databases">
        <authorList>
            <person name="Varghese N."/>
            <person name="Submissions Spin"/>
        </authorList>
    </citation>
    <scope>NUCLEOTIDE SEQUENCE [LARGE SCALE GENOMIC DNA]</scope>
    <source>
        <strain evidence="14">R-53094</strain>
    </source>
</reference>
<dbReference type="GO" id="GO:0006235">
    <property type="term" value="P:dTTP biosynthetic process"/>
    <property type="evidence" value="ECO:0007669"/>
    <property type="project" value="UniProtKB-UniRule"/>
</dbReference>
<evidence type="ECO:0000256" key="2">
    <source>
        <dbReference type="ARBA" id="ARBA00012980"/>
    </source>
</evidence>
<keyword evidence="7 11" id="KW-0418">Kinase</keyword>
<dbReference type="InterPro" id="IPR027417">
    <property type="entry name" value="P-loop_NTPase"/>
</dbReference>
<comment type="catalytic activity">
    <reaction evidence="9 11">
        <text>dTMP + ATP = dTDP + ADP</text>
        <dbReference type="Rhea" id="RHEA:13517"/>
        <dbReference type="ChEBI" id="CHEBI:30616"/>
        <dbReference type="ChEBI" id="CHEBI:58369"/>
        <dbReference type="ChEBI" id="CHEBI:63528"/>
        <dbReference type="ChEBI" id="CHEBI:456216"/>
        <dbReference type="EC" id="2.7.4.9"/>
    </reaction>
</comment>
<dbReference type="GO" id="GO:0005524">
    <property type="term" value="F:ATP binding"/>
    <property type="evidence" value="ECO:0007669"/>
    <property type="project" value="UniProtKB-UniRule"/>
</dbReference>
<keyword evidence="14" id="KW-1185">Reference proteome</keyword>
<dbReference type="GO" id="GO:0005829">
    <property type="term" value="C:cytosol"/>
    <property type="evidence" value="ECO:0007669"/>
    <property type="project" value="TreeGrafter"/>
</dbReference>
<dbReference type="OrthoDB" id="9774907at2"/>
<dbReference type="STRING" id="1505725.GA0061074_10852"/>
<keyword evidence="4 11" id="KW-0808">Transferase</keyword>
<dbReference type="InterPro" id="IPR039430">
    <property type="entry name" value="Thymidylate_kin-like_dom"/>
</dbReference>
<dbReference type="CDD" id="cd01672">
    <property type="entry name" value="TMPK"/>
    <property type="match status" value="1"/>
</dbReference>
<dbReference type="NCBIfam" id="TIGR00041">
    <property type="entry name" value="DTMP_kinase"/>
    <property type="match status" value="1"/>
</dbReference>
<dbReference type="InterPro" id="IPR018095">
    <property type="entry name" value="Thymidylate_kin_CS"/>
</dbReference>
<evidence type="ECO:0000256" key="4">
    <source>
        <dbReference type="ARBA" id="ARBA00022679"/>
    </source>
</evidence>
<evidence type="ECO:0000256" key="8">
    <source>
        <dbReference type="ARBA" id="ARBA00022840"/>
    </source>
</evidence>
<comment type="function">
    <text evidence="10 11">Phosphorylation of dTMP to form dTDP in both de novo and salvage pathways of dTTP synthesis.</text>
</comment>
<keyword evidence="5 11" id="KW-0545">Nucleotide biosynthesis</keyword>
<evidence type="ECO:0000313" key="14">
    <source>
        <dbReference type="Proteomes" id="UP000199268"/>
    </source>
</evidence>
<evidence type="ECO:0000256" key="5">
    <source>
        <dbReference type="ARBA" id="ARBA00022727"/>
    </source>
</evidence>
<feature type="binding site" evidence="11">
    <location>
        <begin position="10"/>
        <end position="17"/>
    </location>
    <ligand>
        <name>ATP</name>
        <dbReference type="ChEBI" id="CHEBI:30616"/>
    </ligand>
</feature>
<dbReference type="AlphaFoldDB" id="A0A1C4B2E5"/>
<evidence type="ECO:0000313" key="13">
    <source>
        <dbReference type="EMBL" id="SCC01026.1"/>
    </source>
</evidence>
<organism evidence="13 14">
    <name type="scientific">Weissella bombi</name>
    <dbReference type="NCBI Taxonomy" id="1505725"/>
    <lineage>
        <taxon>Bacteria</taxon>
        <taxon>Bacillati</taxon>
        <taxon>Bacillota</taxon>
        <taxon>Bacilli</taxon>
        <taxon>Lactobacillales</taxon>
        <taxon>Lactobacillaceae</taxon>
        <taxon>Weissella</taxon>
    </lineage>
</organism>
<evidence type="ECO:0000256" key="10">
    <source>
        <dbReference type="ARBA" id="ARBA00057735"/>
    </source>
</evidence>
<dbReference type="GO" id="GO:0004798">
    <property type="term" value="F:dTMP kinase activity"/>
    <property type="evidence" value="ECO:0007669"/>
    <property type="project" value="UniProtKB-UniRule"/>
</dbReference>
<dbReference type="Pfam" id="PF02223">
    <property type="entry name" value="Thymidylate_kin"/>
    <property type="match status" value="1"/>
</dbReference>
<evidence type="ECO:0000256" key="6">
    <source>
        <dbReference type="ARBA" id="ARBA00022741"/>
    </source>
</evidence>
<dbReference type="InterPro" id="IPR018094">
    <property type="entry name" value="Thymidylate_kinase"/>
</dbReference>
<dbReference type="HAMAP" id="MF_00165">
    <property type="entry name" value="Thymidylate_kinase"/>
    <property type="match status" value="1"/>
</dbReference>
<name>A0A1C4B2E5_9LACO</name>
<dbReference type="Gene3D" id="3.40.50.300">
    <property type="entry name" value="P-loop containing nucleotide triphosphate hydrolases"/>
    <property type="match status" value="1"/>
</dbReference>
<evidence type="ECO:0000256" key="3">
    <source>
        <dbReference type="ARBA" id="ARBA00017144"/>
    </source>
</evidence>
<sequence>MSGTFITFEGPEGAGKTSVLRAIVERLAPLLDDQLVLTREPGGKGSPVAEAIRDLVLDPNLPSMDAWTEALLYAASRRQHLVDTVLPALAEDKVVISDRYLDSSIAYQGGGRNLGVDAITTINRFATNGVMPTATVYLDIRPEVGLRRIQEHRQDEVNRLDVEALSFHQRVADAYHQLAEQSPERFLIINAEQDLATVISDTWTALMPILGIQD</sequence>
<evidence type="ECO:0000259" key="12">
    <source>
        <dbReference type="Pfam" id="PF02223"/>
    </source>
</evidence>